<dbReference type="EMBL" id="JAJTWT010000003">
    <property type="protein sequence ID" value="MCE4537112.1"/>
    <property type="molecule type" value="Genomic_DNA"/>
</dbReference>
<feature type="domain" description="Glycine zipper 2TM" evidence="5">
    <location>
        <begin position="61"/>
        <end position="102"/>
    </location>
</feature>
<feature type="region of interest" description="Disordered" evidence="3">
    <location>
        <begin position="126"/>
        <end position="149"/>
    </location>
</feature>
<proteinExistence type="predicted"/>
<dbReference type="RefSeq" id="WP_233390889.1">
    <property type="nucleotide sequence ID" value="NZ_JAJTWT010000003.1"/>
</dbReference>
<name>A0ABS8XCJ5_9BURK</name>
<keyword evidence="7" id="KW-1185">Reference proteome</keyword>
<evidence type="ECO:0000256" key="2">
    <source>
        <dbReference type="ARBA" id="ARBA00023136"/>
    </source>
</evidence>
<sequence length="149" mass="15130">MKSIAAAAFTAILPAMLASVQAQPAPAVSVPTAEQRAALCDGCAWVQEVRTETRDGKASGLGVVGGAVVGGLLGSQVGGGTGKKLATVGGAVAGGYAGNKVEKNAKERKVWIVQLVQRDGSLRSVELDADPNLRAGDTVREKDGHLTRP</sequence>
<evidence type="ECO:0000256" key="1">
    <source>
        <dbReference type="ARBA" id="ARBA00004370"/>
    </source>
</evidence>
<organism evidence="6 7">
    <name type="scientific">Pelomonas caseinilytica</name>
    <dbReference type="NCBI Taxonomy" id="2906763"/>
    <lineage>
        <taxon>Bacteria</taxon>
        <taxon>Pseudomonadati</taxon>
        <taxon>Pseudomonadota</taxon>
        <taxon>Betaproteobacteria</taxon>
        <taxon>Burkholderiales</taxon>
        <taxon>Sphaerotilaceae</taxon>
        <taxon>Roseateles</taxon>
    </lineage>
</organism>
<evidence type="ECO:0000313" key="7">
    <source>
        <dbReference type="Proteomes" id="UP001201463"/>
    </source>
</evidence>
<keyword evidence="4" id="KW-0732">Signal</keyword>
<dbReference type="InterPro" id="IPR051407">
    <property type="entry name" value="Bact_OM_lipoprot/Surf_antigen"/>
</dbReference>
<reference evidence="6 7" key="1">
    <citation type="submission" date="2021-12" db="EMBL/GenBank/DDBJ databases">
        <title>Genome seq of p7.</title>
        <authorList>
            <person name="Seo T."/>
        </authorList>
    </citation>
    <scope>NUCLEOTIDE SEQUENCE [LARGE SCALE GENOMIC DNA]</scope>
    <source>
        <strain evidence="6 7">P7</strain>
    </source>
</reference>
<dbReference type="PANTHER" id="PTHR35603:SF2">
    <property type="entry name" value="OUTER MEMBRANE LIPOPROTEIN"/>
    <property type="match status" value="1"/>
</dbReference>
<dbReference type="Pfam" id="PF05433">
    <property type="entry name" value="Rick_17kDa_Anti"/>
    <property type="match status" value="1"/>
</dbReference>
<comment type="subcellular location">
    <subcellularLocation>
        <location evidence="1">Membrane</location>
    </subcellularLocation>
</comment>
<feature type="signal peptide" evidence="4">
    <location>
        <begin position="1"/>
        <end position="22"/>
    </location>
</feature>
<protein>
    <submittedName>
        <fullName evidence="6">Glycine zipper 2TM domain-containing protein</fullName>
    </submittedName>
</protein>
<evidence type="ECO:0000313" key="6">
    <source>
        <dbReference type="EMBL" id="MCE4537112.1"/>
    </source>
</evidence>
<feature type="chain" id="PRO_5045719412" evidence="4">
    <location>
        <begin position="23"/>
        <end position="149"/>
    </location>
</feature>
<gene>
    <name evidence="6" type="ORF">LXT12_07605</name>
</gene>
<feature type="compositionally biased region" description="Basic and acidic residues" evidence="3">
    <location>
        <begin position="137"/>
        <end position="149"/>
    </location>
</feature>
<evidence type="ECO:0000256" key="3">
    <source>
        <dbReference type="SAM" id="MobiDB-lite"/>
    </source>
</evidence>
<dbReference type="PANTHER" id="PTHR35603">
    <property type="match status" value="1"/>
</dbReference>
<evidence type="ECO:0000259" key="5">
    <source>
        <dbReference type="Pfam" id="PF05433"/>
    </source>
</evidence>
<keyword evidence="2" id="KW-0472">Membrane</keyword>
<dbReference type="InterPro" id="IPR008816">
    <property type="entry name" value="Gly_zipper_2TM_dom"/>
</dbReference>
<comment type="caution">
    <text evidence="6">The sequence shown here is derived from an EMBL/GenBank/DDBJ whole genome shotgun (WGS) entry which is preliminary data.</text>
</comment>
<dbReference type="Proteomes" id="UP001201463">
    <property type="component" value="Unassembled WGS sequence"/>
</dbReference>
<evidence type="ECO:0000256" key="4">
    <source>
        <dbReference type="SAM" id="SignalP"/>
    </source>
</evidence>
<accession>A0ABS8XCJ5</accession>